<keyword evidence="4" id="KW-1133">Transmembrane helix</keyword>
<dbReference type="AlphaFoldDB" id="A0AAE3KQJ8"/>
<dbReference type="GO" id="GO:0046983">
    <property type="term" value="F:protein dimerization activity"/>
    <property type="evidence" value="ECO:0007669"/>
    <property type="project" value="InterPro"/>
</dbReference>
<comment type="caution">
    <text evidence="6">The sequence shown here is derived from an EMBL/GenBank/DDBJ whole genome shotgun (WGS) entry which is preliminary data.</text>
</comment>
<feature type="transmembrane region" description="Helical" evidence="4">
    <location>
        <begin position="76"/>
        <end position="100"/>
    </location>
</feature>
<keyword evidence="3" id="KW-0902">Two-component regulatory system</keyword>
<dbReference type="RefSeq" id="WP_254015277.1">
    <property type="nucleotide sequence ID" value="NZ_JAMZMM010000664.1"/>
</dbReference>
<dbReference type="Pfam" id="PF07730">
    <property type="entry name" value="HisKA_3"/>
    <property type="match status" value="1"/>
</dbReference>
<protein>
    <submittedName>
        <fullName evidence="6">Sensor histidine kinase</fullName>
    </submittedName>
</protein>
<dbReference type="Gene3D" id="3.30.565.10">
    <property type="entry name" value="Histidine kinase-like ATPase, C-terminal domain"/>
    <property type="match status" value="1"/>
</dbReference>
<dbReference type="InterPro" id="IPR003594">
    <property type="entry name" value="HATPase_dom"/>
</dbReference>
<evidence type="ECO:0000256" key="2">
    <source>
        <dbReference type="ARBA" id="ARBA00022777"/>
    </source>
</evidence>
<dbReference type="CDD" id="cd16917">
    <property type="entry name" value="HATPase_UhpB-NarQ-NarX-like"/>
    <property type="match status" value="1"/>
</dbReference>
<accession>A0AAE3KQJ8</accession>
<dbReference type="Proteomes" id="UP001204953">
    <property type="component" value="Unassembled WGS sequence"/>
</dbReference>
<sequence length="400" mass="45130">MSQFIQPHNHPIKFLLYLEWIMLGIIALIELVTWQLPPYPRQPLVNFICLVLFGIIGLELPKNQPLDKAIYTGLEIGFILVSSIWGGIRLAPLLIIILVIRNCFIFKGKSRLIITLFAFVLFVVSELYRVQNMPRPMGMPLLPPERFIFIFVSSIILFGLVVVFLQLLVDAVLSERESREELAQVNAQLRQYALRIEDIATLQERNRIAREIHDSLGHSLTVFNLHLEAALRLLESNPSEAKEFISEAKQLGATALKDVRQSVATLRSDIWRGQSLETAIASLVEDCYKSTGILPTFYLDLQQPIPAEVKMAIYRIIQESLTNICKYAIATEVEITIEAKTNVHLIVRDNGRGFNPNQNTTGFGLQGMRERTQVLGGKFKIVTAPAQGCQIIANFPLPTL</sequence>
<evidence type="ECO:0000256" key="3">
    <source>
        <dbReference type="ARBA" id="ARBA00023012"/>
    </source>
</evidence>
<dbReference type="SUPFAM" id="SSF55874">
    <property type="entry name" value="ATPase domain of HSP90 chaperone/DNA topoisomerase II/histidine kinase"/>
    <property type="match status" value="1"/>
</dbReference>
<keyword evidence="4" id="KW-0812">Transmembrane</keyword>
<proteinExistence type="predicted"/>
<feature type="transmembrane region" description="Helical" evidence="4">
    <location>
        <begin position="14"/>
        <end position="32"/>
    </location>
</feature>
<feature type="transmembrane region" description="Helical" evidence="4">
    <location>
        <begin position="148"/>
        <end position="169"/>
    </location>
</feature>
<feature type="domain" description="Histidine kinase" evidence="5">
    <location>
        <begin position="313"/>
        <end position="399"/>
    </location>
</feature>
<feature type="transmembrane region" description="Helical" evidence="4">
    <location>
        <begin position="44"/>
        <end position="61"/>
    </location>
</feature>
<keyword evidence="7" id="KW-1185">Reference proteome</keyword>
<dbReference type="Pfam" id="PF02518">
    <property type="entry name" value="HATPase_c"/>
    <property type="match status" value="1"/>
</dbReference>
<organism evidence="6 7">
    <name type="scientific">Limnofasciculus baicalensis BBK-W-15</name>
    <dbReference type="NCBI Taxonomy" id="2699891"/>
    <lineage>
        <taxon>Bacteria</taxon>
        <taxon>Bacillati</taxon>
        <taxon>Cyanobacteriota</taxon>
        <taxon>Cyanophyceae</taxon>
        <taxon>Coleofasciculales</taxon>
        <taxon>Coleofasciculaceae</taxon>
        <taxon>Limnofasciculus</taxon>
        <taxon>Limnofasciculus baicalensis</taxon>
    </lineage>
</organism>
<keyword evidence="2 6" id="KW-0418">Kinase</keyword>
<dbReference type="SMART" id="SM00387">
    <property type="entry name" value="HATPase_c"/>
    <property type="match status" value="1"/>
</dbReference>
<reference evidence="6" key="1">
    <citation type="submission" date="2022-06" db="EMBL/GenBank/DDBJ databases">
        <title>New cyanobacteria of genus Symplocastrum in benthos of Lake Baikal.</title>
        <authorList>
            <person name="Sorokovikova E."/>
            <person name="Tikhonova I."/>
            <person name="Krasnopeev A."/>
            <person name="Evseev P."/>
            <person name="Gladkikh A."/>
            <person name="Belykh O."/>
        </authorList>
    </citation>
    <scope>NUCLEOTIDE SEQUENCE</scope>
    <source>
        <strain evidence="6">BBK-W-15</strain>
    </source>
</reference>
<keyword evidence="4" id="KW-0472">Membrane</keyword>
<evidence type="ECO:0000256" key="1">
    <source>
        <dbReference type="ARBA" id="ARBA00022679"/>
    </source>
</evidence>
<dbReference type="InterPro" id="IPR005467">
    <property type="entry name" value="His_kinase_dom"/>
</dbReference>
<name>A0AAE3KQJ8_9CYAN</name>
<dbReference type="Gene3D" id="1.20.5.1930">
    <property type="match status" value="1"/>
</dbReference>
<dbReference type="InterPro" id="IPR036890">
    <property type="entry name" value="HATPase_C_sf"/>
</dbReference>
<dbReference type="PROSITE" id="PS50109">
    <property type="entry name" value="HIS_KIN"/>
    <property type="match status" value="1"/>
</dbReference>
<dbReference type="InterPro" id="IPR011712">
    <property type="entry name" value="Sig_transdc_His_kin_sub3_dim/P"/>
</dbReference>
<dbReference type="InterPro" id="IPR050482">
    <property type="entry name" value="Sensor_HK_TwoCompSys"/>
</dbReference>
<feature type="transmembrane region" description="Helical" evidence="4">
    <location>
        <begin position="112"/>
        <end position="128"/>
    </location>
</feature>
<evidence type="ECO:0000313" key="7">
    <source>
        <dbReference type="Proteomes" id="UP001204953"/>
    </source>
</evidence>
<dbReference type="GO" id="GO:0016020">
    <property type="term" value="C:membrane"/>
    <property type="evidence" value="ECO:0007669"/>
    <property type="project" value="InterPro"/>
</dbReference>
<dbReference type="EMBL" id="JAMZMM010000664">
    <property type="protein sequence ID" value="MCP2732570.1"/>
    <property type="molecule type" value="Genomic_DNA"/>
</dbReference>
<evidence type="ECO:0000313" key="6">
    <source>
        <dbReference type="EMBL" id="MCP2732570.1"/>
    </source>
</evidence>
<gene>
    <name evidence="6" type="ORF">NJ959_29500</name>
</gene>
<evidence type="ECO:0000256" key="4">
    <source>
        <dbReference type="SAM" id="Phobius"/>
    </source>
</evidence>
<dbReference type="GO" id="GO:0000155">
    <property type="term" value="F:phosphorelay sensor kinase activity"/>
    <property type="evidence" value="ECO:0007669"/>
    <property type="project" value="InterPro"/>
</dbReference>
<dbReference type="PANTHER" id="PTHR24421">
    <property type="entry name" value="NITRATE/NITRITE SENSOR PROTEIN NARX-RELATED"/>
    <property type="match status" value="1"/>
</dbReference>
<keyword evidence="1" id="KW-0808">Transferase</keyword>
<evidence type="ECO:0000259" key="5">
    <source>
        <dbReference type="PROSITE" id="PS50109"/>
    </source>
</evidence>